<evidence type="ECO:0000256" key="7">
    <source>
        <dbReference type="ARBA" id="ARBA00023224"/>
    </source>
</evidence>
<dbReference type="EMBL" id="JBAMIC010000008">
    <property type="protein sequence ID" value="KAK7104992.1"/>
    <property type="molecule type" value="Genomic_DNA"/>
</dbReference>
<feature type="transmembrane region" description="Helical" evidence="8">
    <location>
        <begin position="198"/>
        <end position="217"/>
    </location>
</feature>
<evidence type="ECO:0000256" key="1">
    <source>
        <dbReference type="ARBA" id="ARBA00004141"/>
    </source>
</evidence>
<dbReference type="GO" id="GO:0008528">
    <property type="term" value="F:G protein-coupled peptide receptor activity"/>
    <property type="evidence" value="ECO:0007669"/>
    <property type="project" value="InterPro"/>
</dbReference>
<feature type="transmembrane region" description="Helical" evidence="8">
    <location>
        <begin position="154"/>
        <end position="177"/>
    </location>
</feature>
<evidence type="ECO:0000259" key="9">
    <source>
        <dbReference type="PROSITE" id="PS50262"/>
    </source>
</evidence>
<evidence type="ECO:0000256" key="2">
    <source>
        <dbReference type="ARBA" id="ARBA00022692"/>
    </source>
</evidence>
<comment type="subcellular location">
    <subcellularLocation>
        <location evidence="1">Membrane</location>
        <topology evidence="1">Multi-pass membrane protein</topology>
    </subcellularLocation>
</comment>
<accession>A0AAN9BGA3</accession>
<evidence type="ECO:0000256" key="6">
    <source>
        <dbReference type="ARBA" id="ARBA00023170"/>
    </source>
</evidence>
<proteinExistence type="predicted"/>
<keyword evidence="7" id="KW-0807">Transducer</keyword>
<evidence type="ECO:0000256" key="5">
    <source>
        <dbReference type="ARBA" id="ARBA00023136"/>
    </source>
</evidence>
<dbReference type="PANTHER" id="PTHR24243">
    <property type="entry name" value="G-PROTEIN COUPLED RECEPTOR"/>
    <property type="match status" value="1"/>
</dbReference>
<keyword evidence="11" id="KW-1185">Reference proteome</keyword>
<comment type="caution">
    <text evidence="10">The sequence shown here is derived from an EMBL/GenBank/DDBJ whole genome shotgun (WGS) entry which is preliminary data.</text>
</comment>
<keyword evidence="5 8" id="KW-0472">Membrane</keyword>
<dbReference type="GO" id="GO:0005886">
    <property type="term" value="C:plasma membrane"/>
    <property type="evidence" value="ECO:0007669"/>
    <property type="project" value="TreeGrafter"/>
</dbReference>
<dbReference type="Gene3D" id="1.20.1070.10">
    <property type="entry name" value="Rhodopsin 7-helix transmembrane proteins"/>
    <property type="match status" value="1"/>
</dbReference>
<evidence type="ECO:0000256" key="3">
    <source>
        <dbReference type="ARBA" id="ARBA00022989"/>
    </source>
</evidence>
<keyword evidence="4" id="KW-0297">G-protein coupled receptor</keyword>
<dbReference type="PROSITE" id="PS50262">
    <property type="entry name" value="G_PROTEIN_RECEP_F1_2"/>
    <property type="match status" value="1"/>
</dbReference>
<dbReference type="InterPro" id="IPR019427">
    <property type="entry name" value="7TM_GPCR_serpentine_rcpt_Srw"/>
</dbReference>
<keyword evidence="3 8" id="KW-1133">Transmembrane helix</keyword>
<feature type="domain" description="G-protein coupled receptors family 1 profile" evidence="9">
    <location>
        <begin position="94"/>
        <end position="371"/>
    </location>
</feature>
<dbReference type="AlphaFoldDB" id="A0AAN9BGA3"/>
<feature type="transmembrane region" description="Helical" evidence="8">
    <location>
        <begin position="311"/>
        <end position="336"/>
    </location>
</feature>
<organism evidence="10 11">
    <name type="scientific">Littorina saxatilis</name>
    <dbReference type="NCBI Taxonomy" id="31220"/>
    <lineage>
        <taxon>Eukaryota</taxon>
        <taxon>Metazoa</taxon>
        <taxon>Spiralia</taxon>
        <taxon>Lophotrochozoa</taxon>
        <taxon>Mollusca</taxon>
        <taxon>Gastropoda</taxon>
        <taxon>Caenogastropoda</taxon>
        <taxon>Littorinimorpha</taxon>
        <taxon>Littorinoidea</taxon>
        <taxon>Littorinidae</taxon>
        <taxon>Littorina</taxon>
    </lineage>
</organism>
<protein>
    <recommendedName>
        <fullName evidence="9">G-protein coupled receptors family 1 profile domain-containing protein</fullName>
    </recommendedName>
</protein>
<feature type="transmembrane region" description="Helical" evidence="8">
    <location>
        <begin position="113"/>
        <end position="134"/>
    </location>
</feature>
<feature type="transmembrane region" description="Helical" evidence="8">
    <location>
        <begin position="348"/>
        <end position="374"/>
    </location>
</feature>
<keyword evidence="2 8" id="KW-0812">Transmembrane</keyword>
<dbReference type="SUPFAM" id="SSF81321">
    <property type="entry name" value="Family A G protein-coupled receptor-like"/>
    <property type="match status" value="1"/>
</dbReference>
<dbReference type="PRINTS" id="PR00237">
    <property type="entry name" value="GPCRRHODOPSN"/>
</dbReference>
<dbReference type="Pfam" id="PF10324">
    <property type="entry name" value="7TM_GPCR_Srw"/>
    <property type="match status" value="1"/>
</dbReference>
<dbReference type="InterPro" id="IPR017452">
    <property type="entry name" value="GPCR_Rhodpsn_7TM"/>
</dbReference>
<keyword evidence="6" id="KW-0675">Receptor</keyword>
<gene>
    <name evidence="10" type="ORF">V1264_019622</name>
</gene>
<name>A0AAN9BGA3_9CAEN</name>
<dbReference type="Proteomes" id="UP001374579">
    <property type="component" value="Unassembled WGS sequence"/>
</dbReference>
<dbReference type="PANTHER" id="PTHR24243:SF233">
    <property type="entry name" value="THYROTROPIN-RELEASING HORMONE RECEPTOR"/>
    <property type="match status" value="1"/>
</dbReference>
<evidence type="ECO:0000256" key="8">
    <source>
        <dbReference type="SAM" id="Phobius"/>
    </source>
</evidence>
<evidence type="ECO:0000256" key="4">
    <source>
        <dbReference type="ARBA" id="ARBA00023040"/>
    </source>
</evidence>
<dbReference type="InterPro" id="IPR000276">
    <property type="entry name" value="GPCR_Rhodpsn"/>
</dbReference>
<sequence>MANFDSVGPVGMTTQRMSVTEISTTQTLSSNRSLSNVTTKGSIPPDCPIVSFADLEFIPWDNPDNIISAQVEDITRRVKDAVILPLLFLIGGPGNVINMAVFYKQGLRERVNLCLFALSLADLLYLLQAMLLYGEQVHLWLTTREKYGPMMTSMVNHNLIGLYGFTWVSQVISAIIASDRCLCVLSPLRFQTFLKTRTMAVIISLVFVVVVGLYFVVAARYHLGCVYDLASESAVVIYVASEFYQNNETLINYLDAFVYGAGIPVVVMVVVTVTTTITAVKIRQAARWRAESSSSDAVKTLSPRDVALTKMLIGTSLLFMVCVFPIALFRCVWLFLPEINPGRRHHNLYLTCLWVLEAVSYVNSTFNIFVYYTMGSRYRDTLRSLFRRKNLDKTKEVFSTYTATTVVNG</sequence>
<feature type="transmembrane region" description="Helical" evidence="8">
    <location>
        <begin position="82"/>
        <end position="101"/>
    </location>
</feature>
<reference evidence="10 11" key="1">
    <citation type="submission" date="2024-02" db="EMBL/GenBank/DDBJ databases">
        <title>Chromosome-scale genome assembly of the rough periwinkle Littorina saxatilis.</title>
        <authorList>
            <person name="De Jode A."/>
            <person name="Faria R."/>
            <person name="Formenti G."/>
            <person name="Sims Y."/>
            <person name="Smith T.P."/>
            <person name="Tracey A."/>
            <person name="Wood J.M.D."/>
            <person name="Zagrodzka Z.B."/>
            <person name="Johannesson K."/>
            <person name="Butlin R.K."/>
            <person name="Leder E.H."/>
        </authorList>
    </citation>
    <scope>NUCLEOTIDE SEQUENCE [LARGE SCALE GENOMIC DNA]</scope>
    <source>
        <strain evidence="10">Snail1</strain>
        <tissue evidence="10">Muscle</tissue>
    </source>
</reference>
<feature type="transmembrane region" description="Helical" evidence="8">
    <location>
        <begin position="256"/>
        <end position="280"/>
    </location>
</feature>
<evidence type="ECO:0000313" key="11">
    <source>
        <dbReference type="Proteomes" id="UP001374579"/>
    </source>
</evidence>
<evidence type="ECO:0000313" key="10">
    <source>
        <dbReference type="EMBL" id="KAK7104992.1"/>
    </source>
</evidence>